<sequence length="84" mass="9632">MQLAPIEDEIDYPDTDGKPIAESDFHRDSLFYLTEALDAHFQEQPEVYVSGALMLYYEEGNPNVFVAPDVFVVFGIPKHNRRIV</sequence>
<evidence type="ECO:0000313" key="2">
    <source>
        <dbReference type="Proteomes" id="UP000030428"/>
    </source>
</evidence>
<keyword evidence="2" id="KW-1185">Reference proteome</keyword>
<dbReference type="PANTHER" id="PTHR33352:SF2">
    <property type="entry name" value="SLL0995 PROTEIN"/>
    <property type="match status" value="1"/>
</dbReference>
<evidence type="ECO:0008006" key="3">
    <source>
        <dbReference type="Google" id="ProtNLM"/>
    </source>
</evidence>
<accession>A0A4E0QS79</accession>
<dbReference type="Proteomes" id="UP000030428">
    <property type="component" value="Unassembled WGS sequence"/>
</dbReference>
<comment type="caution">
    <text evidence="1">The sequence shown here is derived from an EMBL/GenBank/DDBJ whole genome shotgun (WGS) entry which is preliminary data.</text>
</comment>
<name>A0A4E0QS79_9GAMM</name>
<evidence type="ECO:0000313" key="1">
    <source>
        <dbReference type="EMBL" id="TGO03649.1"/>
    </source>
</evidence>
<reference evidence="1 2" key="1">
    <citation type="journal article" date="2016" name="Front. Microbiol.">
        <title>Single-Cell (Meta-)Genomics of a Dimorphic Candidatus Thiomargarita nelsonii Reveals Genomic Plasticity.</title>
        <authorList>
            <person name="Flood B.E."/>
            <person name="Fliss P."/>
            <person name="Jones D.S."/>
            <person name="Dick G.J."/>
            <person name="Jain S."/>
            <person name="Kaster A.K."/>
            <person name="Winkel M."/>
            <person name="Mussmann M."/>
            <person name="Bailey J."/>
        </authorList>
    </citation>
    <scope>NUCLEOTIDE SEQUENCE [LARGE SCALE GENOMIC DNA]</scope>
    <source>
        <strain evidence="1">Hydrate Ridge</strain>
    </source>
</reference>
<dbReference type="PANTHER" id="PTHR33352">
    <property type="entry name" value="SLR1095 PROTEIN"/>
    <property type="match status" value="1"/>
</dbReference>
<proteinExistence type="predicted"/>
<organism evidence="1 2">
    <name type="scientific">Candidatus Thiomargarita nelsonii</name>
    <dbReference type="NCBI Taxonomy" id="1003181"/>
    <lineage>
        <taxon>Bacteria</taxon>
        <taxon>Pseudomonadati</taxon>
        <taxon>Pseudomonadota</taxon>
        <taxon>Gammaproteobacteria</taxon>
        <taxon>Thiotrichales</taxon>
        <taxon>Thiotrichaceae</taxon>
        <taxon>Thiomargarita</taxon>
    </lineage>
</organism>
<dbReference type="AlphaFoldDB" id="A0A4E0QS79"/>
<protein>
    <recommendedName>
        <fullName evidence="3">Uma2 family endonuclease</fullName>
    </recommendedName>
</protein>
<gene>
    <name evidence="1" type="ORF">PN36_02375</name>
</gene>
<dbReference type="EMBL" id="JSZA02000006">
    <property type="protein sequence ID" value="TGO03649.1"/>
    <property type="molecule type" value="Genomic_DNA"/>
</dbReference>